<dbReference type="Proteomes" id="UP001189624">
    <property type="component" value="Chromosome 1"/>
</dbReference>
<gene>
    <name evidence="1" type="ORF">AYBTSS11_LOCUS3008</name>
</gene>
<keyword evidence="2" id="KW-1185">Reference proteome</keyword>
<dbReference type="AlphaFoldDB" id="A0AA86RXF3"/>
<name>A0AA86RXF3_9FABA</name>
<dbReference type="EMBL" id="OY731398">
    <property type="protein sequence ID" value="CAJ1895084.1"/>
    <property type="molecule type" value="Genomic_DNA"/>
</dbReference>
<evidence type="ECO:0000313" key="2">
    <source>
        <dbReference type="Proteomes" id="UP001189624"/>
    </source>
</evidence>
<proteinExistence type="predicted"/>
<evidence type="ECO:0000313" key="1">
    <source>
        <dbReference type="EMBL" id="CAJ1895084.1"/>
    </source>
</evidence>
<organism evidence="1 2">
    <name type="scientific">Sphenostylis stenocarpa</name>
    <dbReference type="NCBI Taxonomy" id="92480"/>
    <lineage>
        <taxon>Eukaryota</taxon>
        <taxon>Viridiplantae</taxon>
        <taxon>Streptophyta</taxon>
        <taxon>Embryophyta</taxon>
        <taxon>Tracheophyta</taxon>
        <taxon>Spermatophyta</taxon>
        <taxon>Magnoliopsida</taxon>
        <taxon>eudicotyledons</taxon>
        <taxon>Gunneridae</taxon>
        <taxon>Pentapetalae</taxon>
        <taxon>rosids</taxon>
        <taxon>fabids</taxon>
        <taxon>Fabales</taxon>
        <taxon>Fabaceae</taxon>
        <taxon>Papilionoideae</taxon>
        <taxon>50 kb inversion clade</taxon>
        <taxon>NPAAA clade</taxon>
        <taxon>indigoferoid/millettioid clade</taxon>
        <taxon>Phaseoleae</taxon>
        <taxon>Sphenostylis</taxon>
    </lineage>
</organism>
<reference evidence="1" key="1">
    <citation type="submission" date="2023-10" db="EMBL/GenBank/DDBJ databases">
        <authorList>
            <person name="Domelevo Entfellner J.-B."/>
        </authorList>
    </citation>
    <scope>NUCLEOTIDE SEQUENCE</scope>
</reference>
<protein>
    <submittedName>
        <fullName evidence="1">Uncharacterized protein</fullName>
    </submittedName>
</protein>
<dbReference type="Gramene" id="rna-AYBTSS11_LOCUS3008">
    <property type="protein sequence ID" value="CAJ1895084.1"/>
    <property type="gene ID" value="gene-AYBTSS11_LOCUS3008"/>
</dbReference>
<accession>A0AA86RXF3</accession>
<sequence length="118" mass="13179">MNGLIPPSPHLAAHVALSIDRRVMQVKLRTIPNRAKHMHADSVNMERPNQPNKPPYHSTLLLHIGKKEIEGVKVRMEEGFHVLSHALSLDVGHTLQHVGVVSCGNKHNPFLPSNEFLL</sequence>